<keyword evidence="4" id="KW-0812">Transmembrane</keyword>
<dbReference type="eggNOG" id="KOG1263">
    <property type="taxonomic scope" value="Eukaryota"/>
</dbReference>
<dbReference type="HOGENOM" id="CLU_009100_3_1_1"/>
<reference evidence="8" key="3">
    <citation type="submission" date="2015-02" db="UniProtKB">
        <authorList>
            <consortium name="EnsemblProtists"/>
        </authorList>
    </citation>
    <scope>IDENTIFICATION</scope>
    <source>
        <strain evidence="8">DAOM BR144</strain>
    </source>
</reference>
<evidence type="ECO:0000256" key="2">
    <source>
        <dbReference type="ARBA" id="ARBA00022723"/>
    </source>
</evidence>
<dbReference type="InterPro" id="IPR011706">
    <property type="entry name" value="Cu-oxidase_C"/>
</dbReference>
<dbReference type="GO" id="GO:0016491">
    <property type="term" value="F:oxidoreductase activity"/>
    <property type="evidence" value="ECO:0007669"/>
    <property type="project" value="UniProtKB-KW"/>
</dbReference>
<name>K3WE38_GLOUD</name>
<dbReference type="PANTHER" id="PTHR11709">
    <property type="entry name" value="MULTI-COPPER OXIDASE"/>
    <property type="match status" value="1"/>
</dbReference>
<feature type="domain" description="Plastocyanin-like" evidence="6">
    <location>
        <begin position="536"/>
        <end position="654"/>
    </location>
</feature>
<feature type="domain" description="Plastocyanin-like" evidence="7">
    <location>
        <begin position="147"/>
        <end position="263"/>
    </location>
</feature>
<keyword evidence="9" id="KW-1185">Reference proteome</keyword>
<organism evidence="8 9">
    <name type="scientific">Globisporangium ultimum (strain ATCC 200006 / CBS 805.95 / DAOM BR144)</name>
    <name type="common">Pythium ultimum</name>
    <dbReference type="NCBI Taxonomy" id="431595"/>
    <lineage>
        <taxon>Eukaryota</taxon>
        <taxon>Sar</taxon>
        <taxon>Stramenopiles</taxon>
        <taxon>Oomycota</taxon>
        <taxon>Peronosporomycetes</taxon>
        <taxon>Pythiales</taxon>
        <taxon>Pythiaceae</taxon>
        <taxon>Globisporangium</taxon>
    </lineage>
</organism>
<dbReference type="InterPro" id="IPR002355">
    <property type="entry name" value="Cu_oxidase_Cu_BS"/>
</dbReference>
<reference evidence="9" key="2">
    <citation type="submission" date="2010-04" db="EMBL/GenBank/DDBJ databases">
        <authorList>
            <person name="Buell R."/>
            <person name="Hamilton J."/>
            <person name="Hostetler J."/>
        </authorList>
    </citation>
    <scope>NUCLEOTIDE SEQUENCE [LARGE SCALE GENOMIC DNA]</scope>
    <source>
        <strain evidence="9">DAOM:BR144</strain>
    </source>
</reference>
<dbReference type="Pfam" id="PF00394">
    <property type="entry name" value="Cu-oxidase"/>
    <property type="match status" value="1"/>
</dbReference>
<accession>K3WE38</accession>
<dbReference type="OMA" id="RTRYERY"/>
<dbReference type="InParanoid" id="K3WE38"/>
<keyword evidence="2" id="KW-0479">Metal-binding</keyword>
<dbReference type="Pfam" id="PF07732">
    <property type="entry name" value="Cu-oxidase_3"/>
    <property type="match status" value="1"/>
</dbReference>
<dbReference type="InterPro" id="IPR011707">
    <property type="entry name" value="Cu-oxidase-like_N"/>
</dbReference>
<dbReference type="GO" id="GO:0005507">
    <property type="term" value="F:copper ion binding"/>
    <property type="evidence" value="ECO:0007669"/>
    <property type="project" value="InterPro"/>
</dbReference>
<dbReference type="InterPro" id="IPR001117">
    <property type="entry name" value="Cu-oxidase_2nd"/>
</dbReference>
<dbReference type="Pfam" id="PF07731">
    <property type="entry name" value="Cu-oxidase_2"/>
    <property type="match status" value="1"/>
</dbReference>
<proteinExistence type="inferred from homology"/>
<dbReference type="CDD" id="cd13853">
    <property type="entry name" value="CuRO_1_Tth-MCO_like"/>
    <property type="match status" value="1"/>
</dbReference>
<evidence type="ECO:0000313" key="8">
    <source>
        <dbReference type="EnsemblProtists" id="PYU1_T003229"/>
    </source>
</evidence>
<sequence length="655" mass="72605">MAERSEYYGSMLLQKGPPAVVSDEYDDTSKGLRPRQSPTSLFRVQRKWMRSVGVSVAVLALLMLSYSFSRHARYHADTDLGTNHRIRHNSKKQDASTTRFAAMQSLVAELEPLREPEVRRSVDGVLNTTLHVNTVHFTDGPISFRTRSYEGSIPGPTLSIKAGDTINIELVNNLLPNEPGPWAMNTMHNPNTTNLHVHGMHVDPTGIADNVFRVVEPGHSALTQIYVPKDHPRGLFHYHPHYHGSVFAQMGGGMVGGLIVEDDDDDGTVPEEYRNLKSHLIVLQEFRFSGGMASSAVAVAEASHSHLPMQPKYTPKTIFDARVRKLFPHVHQAQASVELELSEGLENHYAAPDKLPQIADYFTVNGQYIPKIEIQPNENRILRFVNTGGVCALELSVPGCTMQLAATDGIYLSAPRSIRTLVLSPGSRADVVFNCAPNSDAAHEFEPLRPLQSVNNPALNGFVGALTDVYEGIIAFFHVKGPSLDMKPLTRVPVPTPLYGEPSSLLNLSQEDRDLMDPEPFLFEFTMGKPRHVDGFTYKTYLINGEEFEGKSIRDMKLGVVQEWVIINKDEMKGELTDKNHPFHLHTNAFQIVAMSHGEGVEYEIGDWRDVILVPTPGNVTIRFRPVDFTGLIVAHCHILGHSDAGMVAAVTITP</sequence>
<evidence type="ECO:0000256" key="1">
    <source>
        <dbReference type="ARBA" id="ARBA00010609"/>
    </source>
</evidence>
<evidence type="ECO:0000259" key="5">
    <source>
        <dbReference type="Pfam" id="PF00394"/>
    </source>
</evidence>
<feature type="domain" description="Plastocyanin-like" evidence="5">
    <location>
        <begin position="344"/>
        <end position="435"/>
    </location>
</feature>
<dbReference type="EnsemblProtists" id="PYU1_T003229">
    <property type="protein sequence ID" value="PYU1_T003229"/>
    <property type="gene ID" value="PYU1_G003222"/>
</dbReference>
<dbReference type="EMBL" id="GL376603">
    <property type="status" value="NOT_ANNOTATED_CDS"/>
    <property type="molecule type" value="Genomic_DNA"/>
</dbReference>
<dbReference type="Proteomes" id="UP000019132">
    <property type="component" value="Unassembled WGS sequence"/>
</dbReference>
<keyword evidence="4" id="KW-1133">Transmembrane helix</keyword>
<evidence type="ECO:0000313" key="9">
    <source>
        <dbReference type="Proteomes" id="UP000019132"/>
    </source>
</evidence>
<evidence type="ECO:0000256" key="4">
    <source>
        <dbReference type="SAM" id="Phobius"/>
    </source>
</evidence>
<dbReference type="VEuPathDB" id="FungiDB:PYU1_G003222"/>
<dbReference type="InterPro" id="IPR008972">
    <property type="entry name" value="Cupredoxin"/>
</dbReference>
<keyword evidence="4" id="KW-0472">Membrane</keyword>
<evidence type="ECO:0000256" key="3">
    <source>
        <dbReference type="ARBA" id="ARBA00023002"/>
    </source>
</evidence>
<feature type="transmembrane region" description="Helical" evidence="4">
    <location>
        <begin position="48"/>
        <end position="68"/>
    </location>
</feature>
<dbReference type="Gene3D" id="2.60.40.420">
    <property type="entry name" value="Cupredoxins - blue copper proteins"/>
    <property type="match status" value="3"/>
</dbReference>
<reference evidence="9" key="1">
    <citation type="journal article" date="2010" name="Genome Biol.">
        <title>Genome sequence of the necrotrophic plant pathogen Pythium ultimum reveals original pathogenicity mechanisms and effector repertoire.</title>
        <authorList>
            <person name="Levesque C.A."/>
            <person name="Brouwer H."/>
            <person name="Cano L."/>
            <person name="Hamilton J.P."/>
            <person name="Holt C."/>
            <person name="Huitema E."/>
            <person name="Raffaele S."/>
            <person name="Robideau G.P."/>
            <person name="Thines M."/>
            <person name="Win J."/>
            <person name="Zerillo M.M."/>
            <person name="Beakes G.W."/>
            <person name="Boore J.L."/>
            <person name="Busam D."/>
            <person name="Dumas B."/>
            <person name="Ferriera S."/>
            <person name="Fuerstenberg S.I."/>
            <person name="Gachon C.M."/>
            <person name="Gaulin E."/>
            <person name="Govers F."/>
            <person name="Grenville-Briggs L."/>
            <person name="Horner N."/>
            <person name="Hostetler J."/>
            <person name="Jiang R.H."/>
            <person name="Johnson J."/>
            <person name="Krajaejun T."/>
            <person name="Lin H."/>
            <person name="Meijer H.J."/>
            <person name="Moore B."/>
            <person name="Morris P."/>
            <person name="Phuntmart V."/>
            <person name="Puiu D."/>
            <person name="Shetty J."/>
            <person name="Stajich J.E."/>
            <person name="Tripathy S."/>
            <person name="Wawra S."/>
            <person name="van West P."/>
            <person name="Whitty B.R."/>
            <person name="Coutinho P.M."/>
            <person name="Henrissat B."/>
            <person name="Martin F."/>
            <person name="Thomas P.D."/>
            <person name="Tyler B.M."/>
            <person name="De Vries R.P."/>
            <person name="Kamoun S."/>
            <person name="Yandell M."/>
            <person name="Tisserat N."/>
            <person name="Buell C.R."/>
        </authorList>
    </citation>
    <scope>NUCLEOTIDE SEQUENCE</scope>
    <source>
        <strain evidence="9">DAOM:BR144</strain>
    </source>
</reference>
<dbReference type="PANTHER" id="PTHR11709:SF2">
    <property type="entry name" value="MULTICOPPER OXIDASE LPR1"/>
    <property type="match status" value="1"/>
</dbReference>
<protein>
    <recommendedName>
        <fullName evidence="10">Plastocyanin-like domain-containing protein</fullName>
    </recommendedName>
</protein>
<comment type="similarity">
    <text evidence="1">Belongs to the multicopper oxidase family.</text>
</comment>
<keyword evidence="3" id="KW-0560">Oxidoreductase</keyword>
<evidence type="ECO:0000259" key="7">
    <source>
        <dbReference type="Pfam" id="PF07732"/>
    </source>
</evidence>
<dbReference type="AlphaFoldDB" id="K3WE38"/>
<evidence type="ECO:0008006" key="10">
    <source>
        <dbReference type="Google" id="ProtNLM"/>
    </source>
</evidence>
<dbReference type="InterPro" id="IPR045087">
    <property type="entry name" value="Cu-oxidase_fam"/>
</dbReference>
<dbReference type="SUPFAM" id="SSF49503">
    <property type="entry name" value="Cupredoxins"/>
    <property type="match status" value="3"/>
</dbReference>
<evidence type="ECO:0000259" key="6">
    <source>
        <dbReference type="Pfam" id="PF07731"/>
    </source>
</evidence>
<dbReference type="STRING" id="431595.K3WE38"/>
<dbReference type="PROSITE" id="PS00080">
    <property type="entry name" value="MULTICOPPER_OXIDASE2"/>
    <property type="match status" value="1"/>
</dbReference>